<reference evidence="3 4" key="1">
    <citation type="journal article" date="2018" name="Mol. Biol. Evol.">
        <title>Broad Genomic Sampling Reveals a Smut Pathogenic Ancestry of the Fungal Clade Ustilaginomycotina.</title>
        <authorList>
            <person name="Kijpornyongpan T."/>
            <person name="Mondo S.J."/>
            <person name="Barry K."/>
            <person name="Sandor L."/>
            <person name="Lee J."/>
            <person name="Lipzen A."/>
            <person name="Pangilinan J."/>
            <person name="LaButti K."/>
            <person name="Hainaut M."/>
            <person name="Henrissat B."/>
            <person name="Grigoriev I.V."/>
            <person name="Spatafora J.W."/>
            <person name="Aime M.C."/>
        </authorList>
    </citation>
    <scope>NUCLEOTIDE SEQUENCE [LARGE SCALE GENOMIC DNA]</scope>
    <source>
        <strain evidence="3 4">MCA 5214</strain>
    </source>
</reference>
<keyword evidence="2" id="KW-0472">Membrane</keyword>
<evidence type="ECO:0000313" key="4">
    <source>
        <dbReference type="Proteomes" id="UP000245884"/>
    </source>
</evidence>
<evidence type="ECO:0000313" key="3">
    <source>
        <dbReference type="EMBL" id="PWN26819.1"/>
    </source>
</evidence>
<name>A0A316UNG4_9BASI</name>
<keyword evidence="2" id="KW-1133">Transmembrane helix</keyword>
<sequence>MAPALAPREMSWETRFALIYSAPFLILYVLAVLGIPLIRWFSHLNRRSANGYVDPCCMPFEKWVRTFFTVLFGPCLLPFWILKCCWDDPPSCFYWCRRTRAHPAHNTAAPPATEEPEVITNVTRVDDIEAVAAESRRSETASDEPKPPLMEVPPPYAR</sequence>
<feature type="transmembrane region" description="Helical" evidence="2">
    <location>
        <begin position="63"/>
        <end position="82"/>
    </location>
</feature>
<dbReference type="RefSeq" id="XP_025361431.1">
    <property type="nucleotide sequence ID" value="XM_025506439.1"/>
</dbReference>
<dbReference type="AlphaFoldDB" id="A0A316UNG4"/>
<feature type="region of interest" description="Disordered" evidence="1">
    <location>
        <begin position="133"/>
        <end position="158"/>
    </location>
</feature>
<organism evidence="3 4">
    <name type="scientific">Jaminaea rosea</name>
    <dbReference type="NCBI Taxonomy" id="1569628"/>
    <lineage>
        <taxon>Eukaryota</taxon>
        <taxon>Fungi</taxon>
        <taxon>Dikarya</taxon>
        <taxon>Basidiomycota</taxon>
        <taxon>Ustilaginomycotina</taxon>
        <taxon>Exobasidiomycetes</taxon>
        <taxon>Microstromatales</taxon>
        <taxon>Microstromatales incertae sedis</taxon>
        <taxon>Jaminaea</taxon>
    </lineage>
</organism>
<feature type="transmembrane region" description="Helical" evidence="2">
    <location>
        <begin position="20"/>
        <end position="42"/>
    </location>
</feature>
<evidence type="ECO:0000256" key="2">
    <source>
        <dbReference type="SAM" id="Phobius"/>
    </source>
</evidence>
<gene>
    <name evidence="3" type="ORF">BDZ90DRAFT_232918</name>
</gene>
<accession>A0A316UNG4</accession>
<keyword evidence="4" id="KW-1185">Reference proteome</keyword>
<dbReference type="EMBL" id="KZ819670">
    <property type="protein sequence ID" value="PWN26819.1"/>
    <property type="molecule type" value="Genomic_DNA"/>
</dbReference>
<keyword evidence="2" id="KW-0812">Transmembrane</keyword>
<evidence type="ECO:0000256" key="1">
    <source>
        <dbReference type="SAM" id="MobiDB-lite"/>
    </source>
</evidence>
<dbReference type="GeneID" id="37028262"/>
<dbReference type="Proteomes" id="UP000245884">
    <property type="component" value="Unassembled WGS sequence"/>
</dbReference>
<feature type="compositionally biased region" description="Basic and acidic residues" evidence="1">
    <location>
        <begin position="134"/>
        <end position="146"/>
    </location>
</feature>
<protein>
    <submittedName>
        <fullName evidence="3">Uncharacterized protein</fullName>
    </submittedName>
</protein>
<proteinExistence type="predicted"/>
<feature type="compositionally biased region" description="Pro residues" evidence="1">
    <location>
        <begin position="147"/>
        <end position="158"/>
    </location>
</feature>